<dbReference type="SMART" id="SM00382">
    <property type="entry name" value="AAA"/>
    <property type="match status" value="1"/>
</dbReference>
<dbReference type="PANTHER" id="PTHR43335:SF4">
    <property type="entry name" value="ABC TRANSPORTER, ATP-BINDING PROTEIN"/>
    <property type="match status" value="1"/>
</dbReference>
<proteinExistence type="inferred from homology"/>
<dbReference type="GO" id="GO:0016887">
    <property type="term" value="F:ATP hydrolysis activity"/>
    <property type="evidence" value="ECO:0007669"/>
    <property type="project" value="InterPro"/>
</dbReference>
<name>A0A6I8MCE4_9CORY</name>
<dbReference type="InterPro" id="IPR027417">
    <property type="entry name" value="P-loop_NTPase"/>
</dbReference>
<dbReference type="InterPro" id="IPR003439">
    <property type="entry name" value="ABC_transporter-like_ATP-bd"/>
</dbReference>
<feature type="domain" description="ABC transporter" evidence="5">
    <location>
        <begin position="14"/>
        <end position="243"/>
    </location>
</feature>
<protein>
    <submittedName>
        <fullName evidence="6">ABC transporter ATP-binding protein</fullName>
    </submittedName>
</protein>
<sequence length="324" mass="34799">MFSPPVVAMIDIMITVQDLGKTYGKKTAIAGLNFHVPDGQVTGFLGPNGSGKSTTMRCMLGLDTPTEGRVTFKSKSYNDEFARLSNKPSVAGAILDAGWFTPARSGRSHLRVIARGAGISDARVEECLDYVGMREAAHQKVGDYSLGMKQRIGVAVALLGNPQHLILDEPVNGLDPEGVSWMRNTIRDLASQGRSVLVSSHLLSEMQQTADRLVVIGKGKMIGEYTMSEFLADGTTVLVESPQAAQLCDALKNRGLAAAAQDTQVVIALEHADDDPAVRAQVAALALEYGIAVTRLETHQENLEQRFLAATQSVQEYRTSNAGN</sequence>
<dbReference type="EMBL" id="LR738855">
    <property type="protein sequence ID" value="VZH84454.1"/>
    <property type="molecule type" value="Genomic_DNA"/>
</dbReference>
<dbReference type="SUPFAM" id="SSF52540">
    <property type="entry name" value="P-loop containing nucleoside triphosphate hydrolases"/>
    <property type="match status" value="1"/>
</dbReference>
<evidence type="ECO:0000256" key="2">
    <source>
        <dbReference type="ARBA" id="ARBA00022448"/>
    </source>
</evidence>
<comment type="similarity">
    <text evidence="1">Belongs to the ABC transporter superfamily.</text>
</comment>
<dbReference type="Gene3D" id="3.40.50.300">
    <property type="entry name" value="P-loop containing nucleotide triphosphate hydrolases"/>
    <property type="match status" value="1"/>
</dbReference>
<evidence type="ECO:0000256" key="1">
    <source>
        <dbReference type="ARBA" id="ARBA00005417"/>
    </source>
</evidence>
<dbReference type="PANTHER" id="PTHR43335">
    <property type="entry name" value="ABC TRANSPORTER, ATP-BINDING PROTEIN"/>
    <property type="match status" value="1"/>
</dbReference>
<dbReference type="PROSITE" id="PS00211">
    <property type="entry name" value="ABC_TRANSPORTER_1"/>
    <property type="match status" value="1"/>
</dbReference>
<evidence type="ECO:0000256" key="3">
    <source>
        <dbReference type="ARBA" id="ARBA00022741"/>
    </source>
</evidence>
<evidence type="ECO:0000259" key="5">
    <source>
        <dbReference type="PROSITE" id="PS50893"/>
    </source>
</evidence>
<dbReference type="InterPro" id="IPR017871">
    <property type="entry name" value="ABC_transporter-like_CS"/>
</dbReference>
<dbReference type="GO" id="GO:0005524">
    <property type="term" value="F:ATP binding"/>
    <property type="evidence" value="ECO:0007669"/>
    <property type="project" value="UniProtKB-KW"/>
</dbReference>
<keyword evidence="4 6" id="KW-0067">ATP-binding</keyword>
<dbReference type="PROSITE" id="PS50893">
    <property type="entry name" value="ABC_TRANSPORTER_2"/>
    <property type="match status" value="1"/>
</dbReference>
<reference evidence="6 7" key="1">
    <citation type="submission" date="2019-11" db="EMBL/GenBank/DDBJ databases">
        <authorList>
            <person name="Brisse S."/>
        </authorList>
    </citation>
    <scope>NUCLEOTIDE SEQUENCE [LARGE SCALE GENOMIC DNA]</scope>
    <source>
        <strain evidence="6">FRC0190</strain>
    </source>
</reference>
<evidence type="ECO:0000313" key="7">
    <source>
        <dbReference type="Proteomes" id="UP000423525"/>
    </source>
</evidence>
<accession>A0A6I8MCE4</accession>
<dbReference type="Proteomes" id="UP000423525">
    <property type="component" value="Chromosome"/>
</dbReference>
<gene>
    <name evidence="6" type="ORF">FRC0190_00478</name>
</gene>
<dbReference type="Pfam" id="PF00005">
    <property type="entry name" value="ABC_tran"/>
    <property type="match status" value="1"/>
</dbReference>
<dbReference type="CDD" id="cd03268">
    <property type="entry name" value="ABC_BcrA_bacitracin_resist"/>
    <property type="match status" value="1"/>
</dbReference>
<dbReference type="AlphaFoldDB" id="A0A6I8MCE4"/>
<keyword evidence="3" id="KW-0547">Nucleotide-binding</keyword>
<evidence type="ECO:0000256" key="4">
    <source>
        <dbReference type="ARBA" id="ARBA00022840"/>
    </source>
</evidence>
<evidence type="ECO:0000313" key="6">
    <source>
        <dbReference type="EMBL" id="VZH84454.1"/>
    </source>
</evidence>
<dbReference type="KEGG" id="crf:FRC0190_00478"/>
<organism evidence="6 7">
    <name type="scientific">Corynebacterium rouxii</name>
    <dbReference type="NCBI Taxonomy" id="2719119"/>
    <lineage>
        <taxon>Bacteria</taxon>
        <taxon>Bacillati</taxon>
        <taxon>Actinomycetota</taxon>
        <taxon>Actinomycetes</taxon>
        <taxon>Mycobacteriales</taxon>
        <taxon>Corynebacteriaceae</taxon>
        <taxon>Corynebacterium</taxon>
    </lineage>
</organism>
<dbReference type="RefSeq" id="WP_155871627.1">
    <property type="nucleotide sequence ID" value="NZ_CP168248.1"/>
</dbReference>
<dbReference type="InterPro" id="IPR003593">
    <property type="entry name" value="AAA+_ATPase"/>
</dbReference>
<keyword evidence="2" id="KW-0813">Transport</keyword>